<name>A0A3R7NE23_PENVA</name>
<keyword evidence="6" id="KW-1185">Reference proteome</keyword>
<comment type="caution">
    <text evidence="5">The sequence shown here is derived from an EMBL/GenBank/DDBJ whole genome shotgun (WGS) entry which is preliminary data.</text>
</comment>
<dbReference type="PANTHER" id="PTHR24256">
    <property type="entry name" value="TRYPTASE-RELATED"/>
    <property type="match status" value="1"/>
</dbReference>
<dbReference type="Proteomes" id="UP000283509">
    <property type="component" value="Unassembled WGS sequence"/>
</dbReference>
<dbReference type="InterPro" id="IPR009003">
    <property type="entry name" value="Peptidase_S1_PA"/>
</dbReference>
<dbReference type="CDD" id="cd00190">
    <property type="entry name" value="Tryp_SPc"/>
    <property type="match status" value="1"/>
</dbReference>
<evidence type="ECO:0000313" key="5">
    <source>
        <dbReference type="EMBL" id="ROT84698.1"/>
    </source>
</evidence>
<comment type="similarity">
    <text evidence="2">Belongs to the peptidase S1 family. CLIP subfamily.</text>
</comment>
<sequence>MLWFGAILLVICAATGQSLSTGSCASRSDCGGYLSLARRRSDPSLKPFFDTNLGRELLDFTTRCCKSPLIPSEQQCGFPEPSGRLSDLQRVKNATSGSNFRPISGGSLITRRHVLTTGHTLLGHISQQPKYARLGEYDLSVENDAPYIELAILRFQEAGYNADNTRDVGVITLERDVVFNDFIRPVCLPFNYKDEDFVNQHLAVVGYGRTSDGKLSSLPVAAVVPVVDLATCRQRYKNNHRITDSVICAGGYNDACTGDSGGPLHYFDVNSKRFYVVGLVAFGATLCGQSDLPGGYTRVGAFLDWINDAIISDTT</sequence>
<dbReference type="InterPro" id="IPR043504">
    <property type="entry name" value="Peptidase_S1_PA_chymotrypsin"/>
</dbReference>
<dbReference type="InterPro" id="IPR051487">
    <property type="entry name" value="Ser/Thr_Proteases_Immune/Dev"/>
</dbReference>
<organism evidence="5 6">
    <name type="scientific">Penaeus vannamei</name>
    <name type="common">Whiteleg shrimp</name>
    <name type="synonym">Litopenaeus vannamei</name>
    <dbReference type="NCBI Taxonomy" id="6689"/>
    <lineage>
        <taxon>Eukaryota</taxon>
        <taxon>Metazoa</taxon>
        <taxon>Ecdysozoa</taxon>
        <taxon>Arthropoda</taxon>
        <taxon>Crustacea</taxon>
        <taxon>Multicrustacea</taxon>
        <taxon>Malacostraca</taxon>
        <taxon>Eumalacostraca</taxon>
        <taxon>Eucarida</taxon>
        <taxon>Decapoda</taxon>
        <taxon>Dendrobranchiata</taxon>
        <taxon>Penaeoidea</taxon>
        <taxon>Penaeidae</taxon>
        <taxon>Penaeus</taxon>
    </lineage>
</organism>
<evidence type="ECO:0000259" key="4">
    <source>
        <dbReference type="PROSITE" id="PS50240"/>
    </source>
</evidence>
<dbReference type="PRINTS" id="PR00722">
    <property type="entry name" value="CHYMOTRYPSIN"/>
</dbReference>
<dbReference type="Pfam" id="PF00089">
    <property type="entry name" value="Trypsin"/>
    <property type="match status" value="1"/>
</dbReference>
<feature type="signal peptide" evidence="3">
    <location>
        <begin position="1"/>
        <end position="18"/>
    </location>
</feature>
<keyword evidence="3" id="KW-0732">Signal</keyword>
<dbReference type="GO" id="GO:0004252">
    <property type="term" value="F:serine-type endopeptidase activity"/>
    <property type="evidence" value="ECO:0007669"/>
    <property type="project" value="InterPro"/>
</dbReference>
<accession>A0A3R7NE23</accession>
<reference evidence="5 6" key="2">
    <citation type="submission" date="2019-01" db="EMBL/GenBank/DDBJ databases">
        <title>The decoding of complex shrimp genome reveals the adaptation for benthos swimmer, frequently molting mechanism and breeding impact on genome.</title>
        <authorList>
            <person name="Sun Y."/>
            <person name="Gao Y."/>
            <person name="Yu Y."/>
        </authorList>
    </citation>
    <scope>NUCLEOTIDE SEQUENCE [LARGE SCALE GENOMIC DNA]</scope>
    <source>
        <tissue evidence="5">Muscle</tissue>
    </source>
</reference>
<dbReference type="STRING" id="6689.A0A3R7NE23"/>
<evidence type="ECO:0000313" key="6">
    <source>
        <dbReference type="Proteomes" id="UP000283509"/>
    </source>
</evidence>
<feature type="chain" id="PRO_5018637486" evidence="3">
    <location>
        <begin position="19"/>
        <end position="315"/>
    </location>
</feature>
<reference evidence="5 6" key="1">
    <citation type="submission" date="2018-04" db="EMBL/GenBank/DDBJ databases">
        <authorList>
            <person name="Zhang X."/>
            <person name="Yuan J."/>
            <person name="Li F."/>
            <person name="Xiang J."/>
        </authorList>
    </citation>
    <scope>NUCLEOTIDE SEQUENCE [LARGE SCALE GENOMIC DNA]</scope>
    <source>
        <tissue evidence="5">Muscle</tissue>
    </source>
</reference>
<evidence type="ECO:0000256" key="2">
    <source>
        <dbReference type="ARBA" id="ARBA00024195"/>
    </source>
</evidence>
<evidence type="ECO:0000256" key="1">
    <source>
        <dbReference type="ARBA" id="ARBA00023157"/>
    </source>
</evidence>
<dbReference type="Gene3D" id="2.40.10.10">
    <property type="entry name" value="Trypsin-like serine proteases"/>
    <property type="match status" value="2"/>
</dbReference>
<dbReference type="OrthoDB" id="425190at2759"/>
<dbReference type="AlphaFoldDB" id="A0A3R7NE23"/>
<dbReference type="SUPFAM" id="SSF50494">
    <property type="entry name" value="Trypsin-like serine proteases"/>
    <property type="match status" value="1"/>
</dbReference>
<dbReference type="InterPro" id="IPR033116">
    <property type="entry name" value="TRYPSIN_SER"/>
</dbReference>
<dbReference type="SMART" id="SM00020">
    <property type="entry name" value="Tryp_SPc"/>
    <property type="match status" value="1"/>
</dbReference>
<protein>
    <submittedName>
        <fullName evidence="5">Serine proteinase</fullName>
    </submittedName>
</protein>
<dbReference type="InterPro" id="IPR001254">
    <property type="entry name" value="Trypsin_dom"/>
</dbReference>
<dbReference type="InterPro" id="IPR001314">
    <property type="entry name" value="Peptidase_S1A"/>
</dbReference>
<evidence type="ECO:0000256" key="3">
    <source>
        <dbReference type="SAM" id="SignalP"/>
    </source>
</evidence>
<dbReference type="EMBL" id="QCYY01000509">
    <property type="protein sequence ID" value="ROT84698.1"/>
    <property type="molecule type" value="Genomic_DNA"/>
</dbReference>
<proteinExistence type="inferred from homology"/>
<feature type="domain" description="Peptidase S1" evidence="4">
    <location>
        <begin position="105"/>
        <end position="311"/>
    </location>
</feature>
<dbReference type="PROSITE" id="PS50240">
    <property type="entry name" value="TRYPSIN_DOM"/>
    <property type="match status" value="1"/>
</dbReference>
<keyword evidence="1" id="KW-1015">Disulfide bond</keyword>
<gene>
    <name evidence="5" type="ORF">C7M84_022119</name>
</gene>
<dbReference type="PROSITE" id="PS00135">
    <property type="entry name" value="TRYPSIN_SER"/>
    <property type="match status" value="1"/>
</dbReference>
<dbReference type="GO" id="GO:0006508">
    <property type="term" value="P:proteolysis"/>
    <property type="evidence" value="ECO:0007669"/>
    <property type="project" value="InterPro"/>
</dbReference>